<dbReference type="Proteomes" id="UP000886722">
    <property type="component" value="Unassembled WGS sequence"/>
</dbReference>
<comment type="caution">
    <text evidence="1">The sequence shown here is derived from an EMBL/GenBank/DDBJ whole genome shotgun (WGS) entry which is preliminary data.</text>
</comment>
<evidence type="ECO:0000313" key="1">
    <source>
        <dbReference type="EMBL" id="HIT40091.1"/>
    </source>
</evidence>
<dbReference type="InterPro" id="IPR036457">
    <property type="entry name" value="PPM-type-like_dom_sf"/>
</dbReference>
<reference evidence="1" key="2">
    <citation type="journal article" date="2021" name="PeerJ">
        <title>Extensive microbial diversity within the chicken gut microbiome revealed by metagenomics and culture.</title>
        <authorList>
            <person name="Gilroy R."/>
            <person name="Ravi A."/>
            <person name="Getino M."/>
            <person name="Pursley I."/>
            <person name="Horton D.L."/>
            <person name="Alikhan N.F."/>
            <person name="Baker D."/>
            <person name="Gharbi K."/>
            <person name="Hall N."/>
            <person name="Watson M."/>
            <person name="Adriaenssens E.M."/>
            <person name="Foster-Nyarko E."/>
            <person name="Jarju S."/>
            <person name="Secka A."/>
            <person name="Antonio M."/>
            <person name="Oren A."/>
            <person name="Chaudhuri R.R."/>
            <person name="La Ragione R."/>
            <person name="Hildebrand F."/>
            <person name="Pallen M.J."/>
        </authorList>
    </citation>
    <scope>NUCLEOTIDE SEQUENCE</scope>
    <source>
        <strain evidence="1">21143</strain>
    </source>
</reference>
<dbReference type="AlphaFoldDB" id="A0A9D1KEC8"/>
<proteinExistence type="predicted"/>
<dbReference type="SUPFAM" id="SSF81606">
    <property type="entry name" value="PP2C-like"/>
    <property type="match status" value="1"/>
</dbReference>
<reference evidence="1" key="1">
    <citation type="submission" date="2020-10" db="EMBL/GenBank/DDBJ databases">
        <authorList>
            <person name="Gilroy R."/>
        </authorList>
    </citation>
    <scope>NUCLEOTIDE SEQUENCE</scope>
    <source>
        <strain evidence="1">21143</strain>
    </source>
</reference>
<organism evidence="1 2">
    <name type="scientific">Candidatus Caccoplasma intestinavium</name>
    <dbReference type="NCBI Taxonomy" id="2840716"/>
    <lineage>
        <taxon>Bacteria</taxon>
        <taxon>Pseudomonadati</taxon>
        <taxon>Bacteroidota</taxon>
        <taxon>Bacteroidia</taxon>
        <taxon>Bacteroidales</taxon>
        <taxon>Bacteroidaceae</taxon>
        <taxon>Bacteroidaceae incertae sedis</taxon>
        <taxon>Candidatus Caccoplasma</taxon>
    </lineage>
</organism>
<accession>A0A9D1KEC8</accession>
<dbReference type="Gene3D" id="3.60.40.10">
    <property type="entry name" value="PPM-type phosphatase domain"/>
    <property type="match status" value="1"/>
</dbReference>
<evidence type="ECO:0000313" key="2">
    <source>
        <dbReference type="Proteomes" id="UP000886722"/>
    </source>
</evidence>
<name>A0A9D1KEC8_9BACT</name>
<protein>
    <submittedName>
        <fullName evidence="1">Uncharacterized protein</fullName>
    </submittedName>
</protein>
<sequence>MSFTIIEQSVVGKYSDVSLCEDALVITPFFAAVVDGATSKCDLSFDGKTTGRLASELLSGVIRSLPYDATMSEFIDEAGRVFMAFYCRNGLRERVVSEPQCRLSASVAIYSDARREVWTVGDCRLRIGDEVYMPEKSVDLRLAQKRAEIIERYLSQGGNIDSLIFEDVGRKAIEGDLRRQMFAQNNPAAIDAYGVIDGFTPYTPDVRRYEIPVGTELILSTDGYPYLYPTLEDSERYLRMILREDPFCFRQYKATKGKGAGQCSFDDRAYIRLRVESLSDLSESPIIR</sequence>
<gene>
    <name evidence="1" type="ORF">IAD06_08675</name>
</gene>
<dbReference type="EMBL" id="DVKT01000063">
    <property type="protein sequence ID" value="HIT40091.1"/>
    <property type="molecule type" value="Genomic_DNA"/>
</dbReference>